<feature type="transmembrane region" description="Helical" evidence="7">
    <location>
        <begin position="65"/>
        <end position="85"/>
    </location>
</feature>
<dbReference type="Pfam" id="PF00083">
    <property type="entry name" value="Sugar_tr"/>
    <property type="match status" value="2"/>
</dbReference>
<feature type="transmembrane region" description="Helical" evidence="7">
    <location>
        <begin position="97"/>
        <end position="117"/>
    </location>
</feature>
<keyword evidence="10" id="KW-1185">Reference proteome</keyword>
<feature type="transmembrane region" description="Helical" evidence="7">
    <location>
        <begin position="299"/>
        <end position="325"/>
    </location>
</feature>
<feature type="transmembrane region" description="Helical" evidence="7">
    <location>
        <begin position="386"/>
        <end position="405"/>
    </location>
</feature>
<dbReference type="InterPro" id="IPR003663">
    <property type="entry name" value="Sugar/inositol_transpt"/>
</dbReference>
<feature type="transmembrane region" description="Helical" evidence="7">
    <location>
        <begin position="190"/>
        <end position="209"/>
    </location>
</feature>
<dbReference type="PROSITE" id="PS00216">
    <property type="entry name" value="SUGAR_TRANSPORT_1"/>
    <property type="match status" value="1"/>
</dbReference>
<dbReference type="GO" id="GO:0016020">
    <property type="term" value="C:membrane"/>
    <property type="evidence" value="ECO:0007669"/>
    <property type="project" value="UniProtKB-SubCell"/>
</dbReference>
<dbReference type="InterPro" id="IPR005828">
    <property type="entry name" value="MFS_sugar_transport-like"/>
</dbReference>
<dbReference type="EnsemblProtists" id="EOD41319">
    <property type="protein sequence ID" value="EOD41319"/>
    <property type="gene ID" value="EMIHUDRAFT_199634"/>
</dbReference>
<reference evidence="9" key="2">
    <citation type="submission" date="2024-10" db="UniProtKB">
        <authorList>
            <consortium name="EnsemblProtists"/>
        </authorList>
    </citation>
    <scope>IDENTIFICATION</scope>
</reference>
<evidence type="ECO:0000256" key="3">
    <source>
        <dbReference type="ARBA" id="ARBA00022448"/>
    </source>
</evidence>
<dbReference type="Gene3D" id="1.20.1250.20">
    <property type="entry name" value="MFS general substrate transporter like domains"/>
    <property type="match status" value="2"/>
</dbReference>
<dbReference type="PaxDb" id="2903-EOD41319"/>
<feature type="transmembrane region" description="Helical" evidence="7">
    <location>
        <begin position="353"/>
        <end position="374"/>
    </location>
</feature>
<evidence type="ECO:0000256" key="7">
    <source>
        <dbReference type="SAM" id="Phobius"/>
    </source>
</evidence>
<sequence length="425" mass="42802">MAKPRSSAPIATSATLGADGGRDRTTLAAVGAALASLLQGYHTGVIGGALLYLAPEFGLATDPKLTGAIVTATTVGSVVGTAAAARLSDGIGRRSTLAIASWASLAGSALLCVSRTAGGLVAARGLVGVAVGMAGAVVPVYIAETAQASRRGALAAIPQTFVSLGIFSAYLVSLLIAAVFPAAGWRGRPMMAASLVPAAVHAAMVLWVLPESPRWLLQRRRPADALRALSRLRGINAVVYYTPTNAASLAATALALATISLMDRLGRRSLLLRFIPLMALSHLALAASLLHMASASSALPAAAAVVALCGYGVAFSLSLGAGPALPRPPPQPGRRRPIPNILTSELFPMRARAAAMSVSLAAQFVCNTAVGAGFPALRASLGSGGVFFAFAAVCAAGWLVTAVAVPETKGRALEDDGGEGKTKAS</sequence>
<feature type="transmembrane region" description="Helical" evidence="7">
    <location>
        <begin position="123"/>
        <end position="143"/>
    </location>
</feature>
<protein>
    <recommendedName>
        <fullName evidence="8">Major facilitator superfamily (MFS) profile domain-containing protein</fullName>
    </recommendedName>
</protein>
<dbReference type="InterPro" id="IPR020846">
    <property type="entry name" value="MFS_dom"/>
</dbReference>
<dbReference type="STRING" id="2903.R1G655"/>
<dbReference type="AlphaFoldDB" id="A0A0D3KZY4"/>
<feature type="transmembrane region" description="Helical" evidence="7">
    <location>
        <begin position="270"/>
        <end position="293"/>
    </location>
</feature>
<dbReference type="PROSITE" id="PS50850">
    <property type="entry name" value="MFS"/>
    <property type="match status" value="1"/>
</dbReference>
<dbReference type="PANTHER" id="PTHR48020">
    <property type="entry name" value="PROTON MYO-INOSITOL COTRANSPORTER"/>
    <property type="match status" value="1"/>
</dbReference>
<dbReference type="InterPro" id="IPR050814">
    <property type="entry name" value="Myo-inositol_Transporter"/>
</dbReference>
<evidence type="ECO:0000256" key="2">
    <source>
        <dbReference type="ARBA" id="ARBA00010992"/>
    </source>
</evidence>
<dbReference type="KEGG" id="ehx:EMIHUDRAFT_199634"/>
<dbReference type="GO" id="GO:0022857">
    <property type="term" value="F:transmembrane transporter activity"/>
    <property type="evidence" value="ECO:0007669"/>
    <property type="project" value="InterPro"/>
</dbReference>
<evidence type="ECO:0000259" key="8">
    <source>
        <dbReference type="PROSITE" id="PS50850"/>
    </source>
</evidence>
<dbReference type="OMA" id="TRYMHSI"/>
<keyword evidence="6 7" id="KW-0472">Membrane</keyword>
<feature type="domain" description="Major facilitator superfamily (MFS) profile" evidence="8">
    <location>
        <begin position="28"/>
        <end position="409"/>
    </location>
</feature>
<dbReference type="InterPro" id="IPR036259">
    <property type="entry name" value="MFS_trans_sf"/>
</dbReference>
<reference evidence="10" key="1">
    <citation type="journal article" date="2013" name="Nature">
        <title>Pan genome of the phytoplankton Emiliania underpins its global distribution.</title>
        <authorList>
            <person name="Read B.A."/>
            <person name="Kegel J."/>
            <person name="Klute M.J."/>
            <person name="Kuo A."/>
            <person name="Lefebvre S.C."/>
            <person name="Maumus F."/>
            <person name="Mayer C."/>
            <person name="Miller J."/>
            <person name="Monier A."/>
            <person name="Salamov A."/>
            <person name="Young J."/>
            <person name="Aguilar M."/>
            <person name="Claverie J.M."/>
            <person name="Frickenhaus S."/>
            <person name="Gonzalez K."/>
            <person name="Herman E.K."/>
            <person name="Lin Y.C."/>
            <person name="Napier J."/>
            <person name="Ogata H."/>
            <person name="Sarno A.F."/>
            <person name="Shmutz J."/>
            <person name="Schroeder D."/>
            <person name="de Vargas C."/>
            <person name="Verret F."/>
            <person name="von Dassow P."/>
            <person name="Valentin K."/>
            <person name="Van de Peer Y."/>
            <person name="Wheeler G."/>
            <person name="Dacks J.B."/>
            <person name="Delwiche C.F."/>
            <person name="Dyhrman S.T."/>
            <person name="Glockner G."/>
            <person name="John U."/>
            <person name="Richards T."/>
            <person name="Worden A.Z."/>
            <person name="Zhang X."/>
            <person name="Grigoriev I.V."/>
            <person name="Allen A.E."/>
            <person name="Bidle K."/>
            <person name="Borodovsky M."/>
            <person name="Bowler C."/>
            <person name="Brownlee C."/>
            <person name="Cock J.M."/>
            <person name="Elias M."/>
            <person name="Gladyshev V.N."/>
            <person name="Groth M."/>
            <person name="Guda C."/>
            <person name="Hadaegh A."/>
            <person name="Iglesias-Rodriguez M.D."/>
            <person name="Jenkins J."/>
            <person name="Jones B.M."/>
            <person name="Lawson T."/>
            <person name="Leese F."/>
            <person name="Lindquist E."/>
            <person name="Lobanov A."/>
            <person name="Lomsadze A."/>
            <person name="Malik S.B."/>
            <person name="Marsh M.E."/>
            <person name="Mackinder L."/>
            <person name="Mock T."/>
            <person name="Mueller-Roeber B."/>
            <person name="Pagarete A."/>
            <person name="Parker M."/>
            <person name="Probert I."/>
            <person name="Quesneville H."/>
            <person name="Raines C."/>
            <person name="Rensing S.A."/>
            <person name="Riano-Pachon D.M."/>
            <person name="Richier S."/>
            <person name="Rokitta S."/>
            <person name="Shiraiwa Y."/>
            <person name="Soanes D.M."/>
            <person name="van der Giezen M."/>
            <person name="Wahlund T.M."/>
            <person name="Williams B."/>
            <person name="Wilson W."/>
            <person name="Wolfe G."/>
            <person name="Wurch L.L."/>
        </authorList>
    </citation>
    <scope>NUCLEOTIDE SEQUENCE</scope>
</reference>
<dbReference type="RefSeq" id="XP_005793748.1">
    <property type="nucleotide sequence ID" value="XM_005793691.1"/>
</dbReference>
<comment type="subcellular location">
    <subcellularLocation>
        <location evidence="1">Membrane</location>
        <topology evidence="1">Multi-pass membrane protein</topology>
    </subcellularLocation>
</comment>
<feature type="transmembrane region" description="Helical" evidence="7">
    <location>
        <begin position="164"/>
        <end position="184"/>
    </location>
</feature>
<dbReference type="PANTHER" id="PTHR48020:SF35">
    <property type="entry name" value="SUGAR TRANSPORTER"/>
    <property type="match status" value="1"/>
</dbReference>
<keyword evidence="3" id="KW-0813">Transport</keyword>
<dbReference type="Proteomes" id="UP000013827">
    <property type="component" value="Unassembled WGS sequence"/>
</dbReference>
<evidence type="ECO:0000256" key="1">
    <source>
        <dbReference type="ARBA" id="ARBA00004141"/>
    </source>
</evidence>
<evidence type="ECO:0000256" key="6">
    <source>
        <dbReference type="ARBA" id="ARBA00023136"/>
    </source>
</evidence>
<organism evidence="9 10">
    <name type="scientific">Emiliania huxleyi (strain CCMP1516)</name>
    <dbReference type="NCBI Taxonomy" id="280463"/>
    <lineage>
        <taxon>Eukaryota</taxon>
        <taxon>Haptista</taxon>
        <taxon>Haptophyta</taxon>
        <taxon>Prymnesiophyceae</taxon>
        <taxon>Isochrysidales</taxon>
        <taxon>Noelaerhabdaceae</taxon>
        <taxon>Emiliania</taxon>
    </lineage>
</organism>
<name>A0A0D3KZY4_EMIH1</name>
<evidence type="ECO:0000313" key="9">
    <source>
        <dbReference type="EnsemblProtists" id="EOD41319"/>
    </source>
</evidence>
<keyword evidence="4 7" id="KW-0812">Transmembrane</keyword>
<evidence type="ECO:0000256" key="4">
    <source>
        <dbReference type="ARBA" id="ARBA00022692"/>
    </source>
</evidence>
<comment type="similarity">
    <text evidence="2">Belongs to the major facilitator superfamily. Sugar transporter (TC 2.A.1.1) family.</text>
</comment>
<dbReference type="SUPFAM" id="SSF103473">
    <property type="entry name" value="MFS general substrate transporter"/>
    <property type="match status" value="1"/>
</dbReference>
<dbReference type="PRINTS" id="PR00171">
    <property type="entry name" value="SUGRTRNSPORT"/>
</dbReference>
<dbReference type="InterPro" id="IPR005829">
    <property type="entry name" value="Sugar_transporter_CS"/>
</dbReference>
<dbReference type="eggNOG" id="KOG0254">
    <property type="taxonomic scope" value="Eukaryota"/>
</dbReference>
<feature type="transmembrane region" description="Helical" evidence="7">
    <location>
        <begin position="27"/>
        <end position="53"/>
    </location>
</feature>
<proteinExistence type="inferred from homology"/>
<evidence type="ECO:0000313" key="10">
    <source>
        <dbReference type="Proteomes" id="UP000013827"/>
    </source>
</evidence>
<dbReference type="GeneID" id="17286589"/>
<dbReference type="PROSITE" id="PS00217">
    <property type="entry name" value="SUGAR_TRANSPORT_2"/>
    <property type="match status" value="1"/>
</dbReference>
<accession>A0A0D3KZY4</accession>
<evidence type="ECO:0000256" key="5">
    <source>
        <dbReference type="ARBA" id="ARBA00022989"/>
    </source>
</evidence>
<keyword evidence="5 7" id="KW-1133">Transmembrane helix</keyword>
<dbReference type="HOGENOM" id="CLU_001265_30_5_1"/>